<accession>A0AAD7F8Z6</accession>
<reference evidence="2" key="1">
    <citation type="submission" date="2023-03" db="EMBL/GenBank/DDBJ databases">
        <title>Massive genome expansion in bonnet fungi (Mycena s.s.) driven by repeated elements and novel gene families across ecological guilds.</title>
        <authorList>
            <consortium name="Lawrence Berkeley National Laboratory"/>
            <person name="Harder C.B."/>
            <person name="Miyauchi S."/>
            <person name="Viragh M."/>
            <person name="Kuo A."/>
            <person name="Thoen E."/>
            <person name="Andreopoulos B."/>
            <person name="Lu D."/>
            <person name="Skrede I."/>
            <person name="Drula E."/>
            <person name="Henrissat B."/>
            <person name="Morin E."/>
            <person name="Kohler A."/>
            <person name="Barry K."/>
            <person name="LaButti K."/>
            <person name="Morin E."/>
            <person name="Salamov A."/>
            <person name="Lipzen A."/>
            <person name="Mereny Z."/>
            <person name="Hegedus B."/>
            <person name="Baldrian P."/>
            <person name="Stursova M."/>
            <person name="Weitz H."/>
            <person name="Taylor A."/>
            <person name="Grigoriev I.V."/>
            <person name="Nagy L.G."/>
            <person name="Martin F."/>
            <person name="Kauserud H."/>
        </authorList>
    </citation>
    <scope>NUCLEOTIDE SEQUENCE</scope>
    <source>
        <strain evidence="2">9284</strain>
    </source>
</reference>
<comment type="caution">
    <text evidence="2">The sequence shown here is derived from an EMBL/GenBank/DDBJ whole genome shotgun (WGS) entry which is preliminary data.</text>
</comment>
<evidence type="ECO:0000313" key="2">
    <source>
        <dbReference type="EMBL" id="KAJ7609680.1"/>
    </source>
</evidence>
<protein>
    <submittedName>
        <fullName evidence="2">Uncharacterized protein</fullName>
    </submittedName>
</protein>
<sequence>MLQFASILAFPVTPTLVQQDSKTTWRLASDDLTNIISLAWEMLDPTSEQVLHNIEMLPQVSNSFFPYRSIGSGEQSLYVSDVPPNLAPKQKLNAADVIPCFICGKQFRLPMMRNHVGGHVIRSQRQSPDPTATVAVGPEPCGFCGREGCYTQLTKSGLSFKVTSQCDYHYSTMQYKAAAKFSANAPCTNVPIHCALCPTSASGTPRTIWKYNAIYHLISEHGDENQQIPSIPGQFMVDMFVHRREEAAMGFTAQETAEYRQQNQIPDSDAIDAIAESNEVGKRGRSNTQSTTGSDSHVSKQGRIA</sequence>
<dbReference type="EMBL" id="JARKIF010000038">
    <property type="protein sequence ID" value="KAJ7609680.1"/>
    <property type="molecule type" value="Genomic_DNA"/>
</dbReference>
<dbReference type="AlphaFoldDB" id="A0AAD7F8Z6"/>
<keyword evidence="3" id="KW-1185">Reference proteome</keyword>
<proteinExistence type="predicted"/>
<evidence type="ECO:0000256" key="1">
    <source>
        <dbReference type="SAM" id="MobiDB-lite"/>
    </source>
</evidence>
<feature type="compositionally biased region" description="Polar residues" evidence="1">
    <location>
        <begin position="286"/>
        <end position="296"/>
    </location>
</feature>
<feature type="region of interest" description="Disordered" evidence="1">
    <location>
        <begin position="260"/>
        <end position="305"/>
    </location>
</feature>
<name>A0AAD7F8Z6_9AGAR</name>
<evidence type="ECO:0000313" key="3">
    <source>
        <dbReference type="Proteomes" id="UP001221142"/>
    </source>
</evidence>
<organism evidence="2 3">
    <name type="scientific">Roridomyces roridus</name>
    <dbReference type="NCBI Taxonomy" id="1738132"/>
    <lineage>
        <taxon>Eukaryota</taxon>
        <taxon>Fungi</taxon>
        <taxon>Dikarya</taxon>
        <taxon>Basidiomycota</taxon>
        <taxon>Agaricomycotina</taxon>
        <taxon>Agaricomycetes</taxon>
        <taxon>Agaricomycetidae</taxon>
        <taxon>Agaricales</taxon>
        <taxon>Marasmiineae</taxon>
        <taxon>Mycenaceae</taxon>
        <taxon>Roridomyces</taxon>
    </lineage>
</organism>
<gene>
    <name evidence="2" type="ORF">FB45DRAFT_761958</name>
</gene>
<dbReference type="Proteomes" id="UP001221142">
    <property type="component" value="Unassembled WGS sequence"/>
</dbReference>